<evidence type="ECO:0000313" key="1">
    <source>
        <dbReference type="EMBL" id="SDX91112.1"/>
    </source>
</evidence>
<name>A0A1H3FJ71_9EURY</name>
<evidence type="ECO:0000313" key="2">
    <source>
        <dbReference type="Proteomes" id="UP000199079"/>
    </source>
</evidence>
<dbReference type="Proteomes" id="UP000199079">
    <property type="component" value="Unassembled WGS sequence"/>
</dbReference>
<dbReference type="Gene3D" id="1.10.340.30">
    <property type="entry name" value="Hypothetical protein, domain 2"/>
    <property type="match status" value="1"/>
</dbReference>
<dbReference type="OrthoDB" id="275650at2157"/>
<dbReference type="EMBL" id="FNPC01000002">
    <property type="protein sequence ID" value="SDX91112.1"/>
    <property type="molecule type" value="Genomic_DNA"/>
</dbReference>
<gene>
    <name evidence="1" type="ORF">SAMN05216564_10285</name>
</gene>
<sequence>MDADEIREWSDRYDEVYDDDLRAIEERLHEALADQGYITREQLADVVRWKLNGQAGRRDRNVEQVRSVPDAFVRRVSEAALLVDDPTLQLKTLRSIPGIGGSTATVVLMFYDPETYAIGDRYIVHEFFGEDRGMRVTDYPKILAELRDRNPGDFDLRTVEKAYYQRYRVENDVGNW</sequence>
<reference evidence="2" key="1">
    <citation type="submission" date="2016-10" db="EMBL/GenBank/DDBJ databases">
        <authorList>
            <person name="Varghese N."/>
            <person name="Submissions S."/>
        </authorList>
    </citation>
    <scope>NUCLEOTIDE SEQUENCE [LARGE SCALE GENOMIC DNA]</scope>
    <source>
        <strain evidence="2">DC30,IBRC 10041,KCTC 4046</strain>
    </source>
</reference>
<dbReference type="RefSeq" id="WP_092730888.1">
    <property type="nucleotide sequence ID" value="NZ_FNPC01000002.1"/>
</dbReference>
<organism evidence="1 2">
    <name type="scientific">Halopenitus persicus</name>
    <dbReference type="NCBI Taxonomy" id="1048396"/>
    <lineage>
        <taxon>Archaea</taxon>
        <taxon>Methanobacteriati</taxon>
        <taxon>Methanobacteriota</taxon>
        <taxon>Stenosarchaea group</taxon>
        <taxon>Halobacteria</taxon>
        <taxon>Halobacteriales</taxon>
        <taxon>Haloferacaceae</taxon>
        <taxon>Halopenitus</taxon>
    </lineage>
</organism>
<dbReference type="AlphaFoldDB" id="A0A1H3FJ71"/>
<accession>A0A1H3FJ71</accession>
<proteinExistence type="predicted"/>
<protein>
    <submittedName>
        <fullName evidence="1">Uncharacterized protein</fullName>
    </submittedName>
</protein>
<keyword evidence="2" id="KW-1185">Reference proteome</keyword>